<feature type="compositionally biased region" description="Polar residues" evidence="1">
    <location>
        <begin position="210"/>
        <end position="229"/>
    </location>
</feature>
<evidence type="ECO:0008006" key="4">
    <source>
        <dbReference type="Google" id="ProtNLM"/>
    </source>
</evidence>
<feature type="non-terminal residue" evidence="2">
    <location>
        <position position="345"/>
    </location>
</feature>
<sequence>MATSSTDLPSEVQWPSFVALQELSQLRKVCRSNHQTCDQLLRQRYREIQATFVAIAHRAGDVLDRLPEELLEEDEEEAQASEQLWDLMSWVREKAKGLLELLEVTRDKCPDTEVVNGDVPHQILAEIVARAELEARGGTRNARTSHGGTRNARTSHGGTRNARTSHVEAACSFIHATRQVEELLRPILAPRLGSGLHSSSIVLHPPMNPPSETESAYSVTENTQSRTRPSQPPQFPGTITEDTGGPGPEDSALPESMPGGADLAELQELEHQLLEARARQPGDSQELAIILGRLGQVKRNLGHQAEAIEHLKESLRMQRSLQGDIDHPGIAATLHELGDVTAQTG</sequence>
<evidence type="ECO:0000313" key="3">
    <source>
        <dbReference type="Proteomes" id="UP001642484"/>
    </source>
</evidence>
<dbReference type="InterPro" id="IPR011990">
    <property type="entry name" value="TPR-like_helical_dom_sf"/>
</dbReference>
<name>A0ABP0HRX6_9DINO</name>
<feature type="region of interest" description="Disordered" evidence="1">
    <location>
        <begin position="136"/>
        <end position="163"/>
    </location>
</feature>
<proteinExistence type="predicted"/>
<comment type="caution">
    <text evidence="2">The sequence shown here is derived from an EMBL/GenBank/DDBJ whole genome shotgun (WGS) entry which is preliminary data.</text>
</comment>
<protein>
    <recommendedName>
        <fullName evidence="4">Kinesin light chain</fullName>
    </recommendedName>
</protein>
<keyword evidence="3" id="KW-1185">Reference proteome</keyword>
<gene>
    <name evidence="2" type="ORF">CCMP2556_LOCUS2643</name>
</gene>
<feature type="region of interest" description="Disordered" evidence="1">
    <location>
        <begin position="200"/>
        <end position="259"/>
    </location>
</feature>
<organism evidence="2 3">
    <name type="scientific">Durusdinium trenchii</name>
    <dbReference type="NCBI Taxonomy" id="1381693"/>
    <lineage>
        <taxon>Eukaryota</taxon>
        <taxon>Sar</taxon>
        <taxon>Alveolata</taxon>
        <taxon>Dinophyceae</taxon>
        <taxon>Suessiales</taxon>
        <taxon>Symbiodiniaceae</taxon>
        <taxon>Durusdinium</taxon>
    </lineage>
</organism>
<dbReference type="EMBL" id="CAXAMN010001013">
    <property type="protein sequence ID" value="CAK8991894.1"/>
    <property type="molecule type" value="Genomic_DNA"/>
</dbReference>
<dbReference type="Gene3D" id="1.25.40.10">
    <property type="entry name" value="Tetratricopeptide repeat domain"/>
    <property type="match status" value="1"/>
</dbReference>
<dbReference type="Proteomes" id="UP001642484">
    <property type="component" value="Unassembled WGS sequence"/>
</dbReference>
<dbReference type="SUPFAM" id="SSF48452">
    <property type="entry name" value="TPR-like"/>
    <property type="match status" value="1"/>
</dbReference>
<evidence type="ECO:0000256" key="1">
    <source>
        <dbReference type="SAM" id="MobiDB-lite"/>
    </source>
</evidence>
<feature type="compositionally biased region" description="Polar residues" evidence="1">
    <location>
        <begin position="141"/>
        <end position="163"/>
    </location>
</feature>
<reference evidence="2 3" key="1">
    <citation type="submission" date="2024-02" db="EMBL/GenBank/DDBJ databases">
        <authorList>
            <person name="Chen Y."/>
            <person name="Shah S."/>
            <person name="Dougan E. K."/>
            <person name="Thang M."/>
            <person name="Chan C."/>
        </authorList>
    </citation>
    <scope>NUCLEOTIDE SEQUENCE [LARGE SCALE GENOMIC DNA]</scope>
</reference>
<accession>A0ABP0HRX6</accession>
<evidence type="ECO:0000313" key="2">
    <source>
        <dbReference type="EMBL" id="CAK8991894.1"/>
    </source>
</evidence>